<dbReference type="VEuPathDB" id="FungiDB:VP01_722g1"/>
<dbReference type="AlphaFoldDB" id="A0A0L6UFC4"/>
<organism evidence="1 2">
    <name type="scientific">Puccinia sorghi</name>
    <dbReference type="NCBI Taxonomy" id="27349"/>
    <lineage>
        <taxon>Eukaryota</taxon>
        <taxon>Fungi</taxon>
        <taxon>Dikarya</taxon>
        <taxon>Basidiomycota</taxon>
        <taxon>Pucciniomycotina</taxon>
        <taxon>Pucciniomycetes</taxon>
        <taxon>Pucciniales</taxon>
        <taxon>Pucciniaceae</taxon>
        <taxon>Puccinia</taxon>
    </lineage>
</organism>
<dbReference type="PROSITE" id="PS51257">
    <property type="entry name" value="PROKAR_LIPOPROTEIN"/>
    <property type="match status" value="1"/>
</dbReference>
<proteinExistence type="predicted"/>
<comment type="caution">
    <text evidence="1">The sequence shown here is derived from an EMBL/GenBank/DDBJ whole genome shotgun (WGS) entry which is preliminary data.</text>
</comment>
<gene>
    <name evidence="1" type="ORF">VP01_722g1</name>
</gene>
<sequence length="329" mass="37438">MRHLYAHPNHNSSSACKSFLYFSLPCLYYFVSKDTSSFYSHWYNYDSHCIPSLISELCSAFIPLTCLMIWSILPTCPAAQNYQSFLLAHLSRSFQAICQLLNEAYHEMHSIQPQPSLWIPIFNRSAACLHLFSQENSPQTPQKKAHHITPSCKLKPHKVPILKGFPTGGLSPASTPLYTPQLAIYILNLDHYNLLLQVQMRQSPPLNLIPCQKIRLRTCLIRVLTLWGPWISPKTIFLGALLAHGLCLQEGDPNTAIHPAFCSMDKSLIELPDAPEESCTIRKDSELMCVLYPSTLGSQQRMKIDDSRIAERKKETEIYWKLSTSDDKD</sequence>
<protein>
    <submittedName>
        <fullName evidence="1">Uncharacterized protein</fullName>
    </submittedName>
</protein>
<evidence type="ECO:0000313" key="1">
    <source>
        <dbReference type="EMBL" id="KNZ46470.1"/>
    </source>
</evidence>
<dbReference type="EMBL" id="LAVV01012639">
    <property type="protein sequence ID" value="KNZ46470.1"/>
    <property type="molecule type" value="Genomic_DNA"/>
</dbReference>
<reference evidence="1 2" key="1">
    <citation type="submission" date="2015-08" db="EMBL/GenBank/DDBJ databases">
        <title>Next Generation Sequencing and Analysis of the Genome of Puccinia sorghi L Schw, the Causal Agent of Maize Common Rust.</title>
        <authorList>
            <person name="Rochi L."/>
            <person name="Burguener G."/>
            <person name="Darino M."/>
            <person name="Turjanski A."/>
            <person name="Kreff E."/>
            <person name="Dieguez M.J."/>
            <person name="Sacco F."/>
        </authorList>
    </citation>
    <scope>NUCLEOTIDE SEQUENCE [LARGE SCALE GENOMIC DNA]</scope>
    <source>
        <strain evidence="1 2">RO10H11247</strain>
    </source>
</reference>
<evidence type="ECO:0000313" key="2">
    <source>
        <dbReference type="Proteomes" id="UP000037035"/>
    </source>
</evidence>
<dbReference type="Proteomes" id="UP000037035">
    <property type="component" value="Unassembled WGS sequence"/>
</dbReference>
<accession>A0A0L6UFC4</accession>
<name>A0A0L6UFC4_9BASI</name>
<keyword evidence="2" id="KW-1185">Reference proteome</keyword>